<keyword evidence="4" id="KW-1185">Reference proteome</keyword>
<evidence type="ECO:0000313" key="3">
    <source>
        <dbReference type="EMBL" id="EFJ10277.1"/>
    </source>
</evidence>
<keyword evidence="2" id="KW-0732">Signal</keyword>
<sequence length="710" mass="78522">MGSLRSLTPQMKLLVFSACILVLFSCHGHALISVQQGDLSEVDSSTAILRMSGDSLHKQVWWQFLPLQDRRPEAFLRYMVGAVHNQSRCDFGHEDQNLTDRAKSEIRQKKGLLGTRGAAIAEYQSVDHIKSLGTMRVTVWILAYLCVGDNNKDDSKACDSVAPVILTTIGEKPAFRTVWEVSESIRTSKENGEDKFSQTVSNSLTARILELSSNSRQVKLLNSSDVKIKSFQDGTLISCSNKTRTDSKTSARRNLMYIAKDIAVTDVLGSTTSRSRQDIPDMMDGYDGMSRSQKQPEISTAGQAWRVQAQRVQAETILGIKAVVKKASDAGYYAVERCYQMDDKFNSTSSKQYCRVLGMEQPLNFLGEEDNISKCEQQVHTPVLASGSTGNFVACSNSSADGEGYLCVQGNGNRTDVLSLFHRLYPPPASWRNDTNFSEINNVQGLTDCVVPAARDMCLAGTDFIPSFNDTIDSDGILEAYLFQLKNLYIQAHSSALNLEQGAATDFWVAAIALPSTFIAVVATTKPLTNSQLSRLRSKNLRRKTRYLKTAAVDRQLAAGHRLLLGCHRHDGHRNAEAGEVRDLGTPRRPSPDHAAWSPGARGYSGRIHLQVFEIQELLQKGRAHKLELPGDEAGDDLRAIEMTRAQHEDLKKAMERAQHEDPKTAIESGNKCSSDEIEMTKAQHNLSGSKCSGDGRQPKKRQSLKKTQV</sequence>
<evidence type="ECO:0000256" key="2">
    <source>
        <dbReference type="SAM" id="SignalP"/>
    </source>
</evidence>
<dbReference type="KEGG" id="smo:SELMODRAFT_427399"/>
<proteinExistence type="predicted"/>
<feature type="region of interest" description="Disordered" evidence="1">
    <location>
        <begin position="655"/>
        <end position="710"/>
    </location>
</feature>
<dbReference type="PROSITE" id="PS51257">
    <property type="entry name" value="PROKAR_LIPOPROTEIN"/>
    <property type="match status" value="1"/>
</dbReference>
<dbReference type="InParanoid" id="D8SZG7"/>
<dbReference type="Gramene" id="EFJ10277">
    <property type="protein sequence ID" value="EFJ10277"/>
    <property type="gene ID" value="SELMODRAFT_427399"/>
</dbReference>
<evidence type="ECO:0000256" key="1">
    <source>
        <dbReference type="SAM" id="MobiDB-lite"/>
    </source>
</evidence>
<feature type="compositionally biased region" description="Basic residues" evidence="1">
    <location>
        <begin position="699"/>
        <end position="710"/>
    </location>
</feature>
<gene>
    <name evidence="3" type="ORF">SELMODRAFT_427399</name>
</gene>
<dbReference type="AlphaFoldDB" id="D8SZG7"/>
<feature type="chain" id="PRO_5003123166" evidence="2">
    <location>
        <begin position="31"/>
        <end position="710"/>
    </location>
</feature>
<protein>
    <submittedName>
        <fullName evidence="3">Uncharacterized protein</fullName>
    </submittedName>
</protein>
<name>D8SZG7_SELML</name>
<accession>D8SZG7</accession>
<organism evidence="4">
    <name type="scientific">Selaginella moellendorffii</name>
    <name type="common">Spikemoss</name>
    <dbReference type="NCBI Taxonomy" id="88036"/>
    <lineage>
        <taxon>Eukaryota</taxon>
        <taxon>Viridiplantae</taxon>
        <taxon>Streptophyta</taxon>
        <taxon>Embryophyta</taxon>
        <taxon>Tracheophyta</taxon>
        <taxon>Lycopodiopsida</taxon>
        <taxon>Selaginellales</taxon>
        <taxon>Selaginellaceae</taxon>
        <taxon>Selaginella</taxon>
    </lineage>
</organism>
<reference evidence="3 4" key="1">
    <citation type="journal article" date="2011" name="Science">
        <title>The Selaginella genome identifies genetic changes associated with the evolution of vascular plants.</title>
        <authorList>
            <person name="Banks J.A."/>
            <person name="Nishiyama T."/>
            <person name="Hasebe M."/>
            <person name="Bowman J.L."/>
            <person name="Gribskov M."/>
            <person name="dePamphilis C."/>
            <person name="Albert V.A."/>
            <person name="Aono N."/>
            <person name="Aoyama T."/>
            <person name="Ambrose B.A."/>
            <person name="Ashton N.W."/>
            <person name="Axtell M.J."/>
            <person name="Barker E."/>
            <person name="Barker M.S."/>
            <person name="Bennetzen J.L."/>
            <person name="Bonawitz N.D."/>
            <person name="Chapple C."/>
            <person name="Cheng C."/>
            <person name="Correa L.G."/>
            <person name="Dacre M."/>
            <person name="DeBarry J."/>
            <person name="Dreyer I."/>
            <person name="Elias M."/>
            <person name="Engstrom E.M."/>
            <person name="Estelle M."/>
            <person name="Feng L."/>
            <person name="Finet C."/>
            <person name="Floyd S.K."/>
            <person name="Frommer W.B."/>
            <person name="Fujita T."/>
            <person name="Gramzow L."/>
            <person name="Gutensohn M."/>
            <person name="Harholt J."/>
            <person name="Hattori M."/>
            <person name="Heyl A."/>
            <person name="Hirai T."/>
            <person name="Hiwatashi Y."/>
            <person name="Ishikawa M."/>
            <person name="Iwata M."/>
            <person name="Karol K.G."/>
            <person name="Koehler B."/>
            <person name="Kolukisaoglu U."/>
            <person name="Kubo M."/>
            <person name="Kurata T."/>
            <person name="Lalonde S."/>
            <person name="Li K."/>
            <person name="Li Y."/>
            <person name="Litt A."/>
            <person name="Lyons E."/>
            <person name="Manning G."/>
            <person name="Maruyama T."/>
            <person name="Michael T.P."/>
            <person name="Mikami K."/>
            <person name="Miyazaki S."/>
            <person name="Morinaga S."/>
            <person name="Murata T."/>
            <person name="Mueller-Roeber B."/>
            <person name="Nelson D.R."/>
            <person name="Obara M."/>
            <person name="Oguri Y."/>
            <person name="Olmstead R.G."/>
            <person name="Onodera N."/>
            <person name="Petersen B.L."/>
            <person name="Pils B."/>
            <person name="Prigge M."/>
            <person name="Rensing S.A."/>
            <person name="Riano-Pachon D.M."/>
            <person name="Roberts A.W."/>
            <person name="Sato Y."/>
            <person name="Scheller H.V."/>
            <person name="Schulz B."/>
            <person name="Schulz C."/>
            <person name="Shakirov E.V."/>
            <person name="Shibagaki N."/>
            <person name="Shinohara N."/>
            <person name="Shippen D.E."/>
            <person name="Soerensen I."/>
            <person name="Sotooka R."/>
            <person name="Sugimoto N."/>
            <person name="Sugita M."/>
            <person name="Sumikawa N."/>
            <person name="Tanurdzic M."/>
            <person name="Theissen G."/>
            <person name="Ulvskov P."/>
            <person name="Wakazuki S."/>
            <person name="Weng J.K."/>
            <person name="Willats W.W."/>
            <person name="Wipf D."/>
            <person name="Wolf P.G."/>
            <person name="Yang L."/>
            <person name="Zimmer A.D."/>
            <person name="Zhu Q."/>
            <person name="Mitros T."/>
            <person name="Hellsten U."/>
            <person name="Loque D."/>
            <person name="Otillar R."/>
            <person name="Salamov A."/>
            <person name="Schmutz J."/>
            <person name="Shapiro H."/>
            <person name="Lindquist E."/>
            <person name="Lucas S."/>
            <person name="Rokhsar D."/>
            <person name="Grigoriev I.V."/>
        </authorList>
    </citation>
    <scope>NUCLEOTIDE SEQUENCE [LARGE SCALE GENOMIC DNA]</scope>
</reference>
<evidence type="ECO:0000313" key="4">
    <source>
        <dbReference type="Proteomes" id="UP000001514"/>
    </source>
</evidence>
<dbReference type="HOGENOM" id="CLU_457428_0_0_1"/>
<feature type="compositionally biased region" description="Basic and acidic residues" evidence="1">
    <location>
        <begin position="655"/>
        <end position="665"/>
    </location>
</feature>
<dbReference type="EMBL" id="GL377655">
    <property type="protein sequence ID" value="EFJ10277.1"/>
    <property type="molecule type" value="Genomic_DNA"/>
</dbReference>
<feature type="signal peptide" evidence="2">
    <location>
        <begin position="1"/>
        <end position="30"/>
    </location>
</feature>
<dbReference type="Proteomes" id="UP000001514">
    <property type="component" value="Unassembled WGS sequence"/>
</dbReference>